<organism evidence="2 3">
    <name type="scientific">Gossypium arboreum</name>
    <name type="common">Tree cotton</name>
    <name type="synonym">Gossypium nanking</name>
    <dbReference type="NCBI Taxonomy" id="29729"/>
    <lineage>
        <taxon>Eukaryota</taxon>
        <taxon>Viridiplantae</taxon>
        <taxon>Streptophyta</taxon>
        <taxon>Embryophyta</taxon>
        <taxon>Tracheophyta</taxon>
        <taxon>Spermatophyta</taxon>
        <taxon>Magnoliopsida</taxon>
        <taxon>eudicotyledons</taxon>
        <taxon>Gunneridae</taxon>
        <taxon>Pentapetalae</taxon>
        <taxon>rosids</taxon>
        <taxon>malvids</taxon>
        <taxon>Malvales</taxon>
        <taxon>Malvaceae</taxon>
        <taxon>Malvoideae</taxon>
        <taxon>Gossypium</taxon>
    </lineage>
</organism>
<dbReference type="EMBL" id="JRRC01179795">
    <property type="protein sequence ID" value="KHG01256.1"/>
    <property type="molecule type" value="Genomic_DNA"/>
</dbReference>
<feature type="region of interest" description="Disordered" evidence="1">
    <location>
        <begin position="166"/>
        <end position="188"/>
    </location>
</feature>
<protein>
    <submittedName>
        <fullName evidence="2">Caps</fullName>
    </submittedName>
</protein>
<evidence type="ECO:0000313" key="3">
    <source>
        <dbReference type="Proteomes" id="UP000032142"/>
    </source>
</evidence>
<evidence type="ECO:0000256" key="1">
    <source>
        <dbReference type="SAM" id="MobiDB-lite"/>
    </source>
</evidence>
<dbReference type="PANTHER" id="PTHR31110:SF2">
    <property type="entry name" value="PESTICIDAL CRYSTAL CRY8BA PROTEIN"/>
    <property type="match status" value="1"/>
</dbReference>
<proteinExistence type="predicted"/>
<sequence length="1279" mass="144258">MFTEGLDSNALKWVQGPKEIQSHSSLRPRVDQITNIRAGGRNFGLPPPGKFRSGHLLETAIPVTSTTLTGDVDYDISPASENDVTSDSEEDTVYGGRHSLDFSPEDQQITNGSGTAHRYGNQAQRQPLYATSSDYIYSDVSSSMGTIMGGRRGNLGDRLLKGNGRFPVGRDGFTEEDKSSDSASSSEFSIAQVGRINGRISRSKACVSEGYASSVPSRINVESAADKDLNSGKLHHEKFSHDDVPTAPPFSISVQKVKQDTDCVPACEIQSTRSATGTHDPKAFKSMSRVKKEHNRSSRKSDEFVRICHRSSGSARIPTFHASGLGPWQAVIAYDACCLHAWARGCMEAPMFLENECALLRDTFGLQQILLQSEEERMEKPTLDFTSEAAAPKPTKIVGKMKVQVHKVKTTVDPPTGCSMTSLSLSAPRAKLKTIQNQLSNFQSILSSRWQALKNIRVAPHLPNSSFSHKSLAYMHAGTRYVKQATGLLKVGVRSSHKNSSSYEVIQETYVCMLRLKSSAEENNIRIQPGSGETHIFFPDSLADDLIVEVQDSKGKHLGHILVQVATIVEDATDKLQWWSIYREPEHEPVGKLQLCINYLTSSDDNSHHKCGSVAETVAYDLVLEVAMKVQQFQQRNLQLYGSWKWLLTEFASYYGVSDVYTKLRYLSYVMDVATPTADCLGLVHELLMPVAMKGHNKRALSHQENRILGETKDQIKQILSLVFENYKSLDESSFSGIMDVFEPATGLVAPALEPAINLYMLLHDVLSPEAQTNLCHYFQAAARKRSRRHLAETDEFVTTNNEPNFMETVAMSIAYQKMTCLCRNIKNEILTDIKIHNQHILPTFIDLPNLSASIYSTELCNRLRAFLLACPPPGPSPPMVELVIETADFHRDLASWNISHVKGGVDAKELFHLYIMIWIQDKQQSLLESCKLETVKWSGVRTQHSTTPFIDEMYERLKETLSDYEVIICRWPEYIFVLENAISDVEKAIVEALNKQYVDVVSPLKEILTPKKFGLKYMQKLTKRSVCSYTVPDELGMLLNSMKRMLDVLRPKIETQFKSWGSCIPEGGNTAPGEHLSEVTVMLRTKFRGYLQAVVEKLAKNTKLQNSKKLKKILQDSKETMGESDIRGRMQMLKELLRSTINHLHTVFETQVFIAICRWYWDRMAQVSYRMFLASWKTGKKIDHGTKFPKLLYPFWMILSHHRCNSSSAMHSQQKTLSHQGLSWKCGQCLVRMLTTRPLFVQITMRYWHTHTLEQIKTLAKVEKKWKMKVATNIRSSQ</sequence>
<reference evidence="3" key="1">
    <citation type="submission" date="2014-09" db="EMBL/GenBank/DDBJ databases">
        <authorList>
            <person name="Mudge J."/>
            <person name="Ramaraj T."/>
            <person name="Lindquist I.E."/>
            <person name="Bharti A.K."/>
            <person name="Sundararajan A."/>
            <person name="Cameron C.T."/>
            <person name="Woodward J.E."/>
            <person name="May G.D."/>
            <person name="Brubaker C."/>
            <person name="Broadhvest J."/>
            <person name="Wilkins T.A."/>
        </authorList>
    </citation>
    <scope>NUCLEOTIDE SEQUENCE</scope>
    <source>
        <strain evidence="3">cv. AKA8401</strain>
    </source>
</reference>
<evidence type="ECO:0000313" key="2">
    <source>
        <dbReference type="EMBL" id="KHG01256.1"/>
    </source>
</evidence>
<comment type="caution">
    <text evidence="2">The sequence shown here is derived from an EMBL/GenBank/DDBJ whole genome shotgun (WGS) entry which is preliminary data.</text>
</comment>
<feature type="region of interest" description="Disordered" evidence="1">
    <location>
        <begin position="72"/>
        <end position="106"/>
    </location>
</feature>
<dbReference type="AlphaFoldDB" id="A0A0B0MQQ1"/>
<keyword evidence="3" id="KW-1185">Reference proteome</keyword>
<gene>
    <name evidence="2" type="ORF">F383_20971</name>
</gene>
<accession>A0A0B0MQQ1</accession>
<name>A0A0B0MQQ1_GOSAR</name>
<dbReference type="Proteomes" id="UP000032142">
    <property type="component" value="Unassembled WGS sequence"/>
</dbReference>
<dbReference type="PANTHER" id="PTHR31110">
    <property type="entry name" value="PESTICIDAL CRYSTAL CRY8BA PROTEIN"/>
    <property type="match status" value="1"/>
</dbReference>